<evidence type="ECO:0000256" key="8">
    <source>
        <dbReference type="ARBA" id="ARBA00023114"/>
    </source>
</evidence>
<feature type="signal peptide" evidence="11">
    <location>
        <begin position="1"/>
        <end position="20"/>
    </location>
</feature>
<keyword evidence="4" id="KW-1134">Transmembrane beta strand</keyword>
<dbReference type="InterPro" id="IPR002299">
    <property type="entry name" value="Porin_Neis"/>
</dbReference>
<name>A0A1H1JVI3_9BURK</name>
<dbReference type="SUPFAM" id="SSF56935">
    <property type="entry name" value="Porins"/>
    <property type="match status" value="1"/>
</dbReference>
<accession>A0A1H1JVI3</accession>
<keyword evidence="3" id="KW-0813">Transport</keyword>
<dbReference type="PRINTS" id="PR00184">
    <property type="entry name" value="NEISSPPORIN"/>
</dbReference>
<sequence length="369" mass="39295">MKRWLFSSLLGLVVTGPVFAQSSVTLYGLISEGVMYTNNSGGKSLVQLASSIQQTPRIGLKGVEDLGGGTKAIFTLENGFSVTTGKLGNGSRLFGRTADVGIKDDTFGTITAGRQYDAIGFALGAFEAAQQFATIGVPIGEADNLFRTYGVDNMVQYQSPTIGGFQFMSAYAFSNEAGGFSDNNSMSVGVSYNRGPVAAAVGYIVAHRPNDSNTTGAIYGDYGFDSPFITSPGGADVAKQQMLGAGASYKLSTYQLSLLYTHTLFGYLDNSRTLVSNYEATVTDYLTPSFIVGLGYIFTNATYAPSSANPKWHQVDAGTDWFISKLTDLYCTVIYQKAAGSAQYAEIYDNGASSSRSQVSAMIGIRHKF</sequence>
<dbReference type="PANTHER" id="PTHR34501">
    <property type="entry name" value="PROTEIN YDDL-RELATED"/>
    <property type="match status" value="1"/>
</dbReference>
<evidence type="ECO:0000256" key="9">
    <source>
        <dbReference type="ARBA" id="ARBA00023136"/>
    </source>
</evidence>
<feature type="chain" id="PRO_5010219911" evidence="11">
    <location>
        <begin position="21"/>
        <end position="369"/>
    </location>
</feature>
<dbReference type="InterPro" id="IPR050298">
    <property type="entry name" value="Gram-neg_bact_OMP"/>
</dbReference>
<feature type="domain" description="Porin" evidence="12">
    <location>
        <begin position="13"/>
        <end position="337"/>
    </location>
</feature>
<dbReference type="EMBL" id="FNKP01000004">
    <property type="protein sequence ID" value="SDR53739.1"/>
    <property type="molecule type" value="Genomic_DNA"/>
</dbReference>
<comment type="subcellular location">
    <subcellularLocation>
        <location evidence="1">Cell outer membrane</location>
        <topology evidence="1">Multi-pass membrane protein</topology>
    </subcellularLocation>
</comment>
<keyword evidence="9" id="KW-0472">Membrane</keyword>
<dbReference type="AlphaFoldDB" id="A0A1H1JVI3"/>
<evidence type="ECO:0000256" key="4">
    <source>
        <dbReference type="ARBA" id="ARBA00022452"/>
    </source>
</evidence>
<proteinExistence type="predicted"/>
<protein>
    <submittedName>
        <fullName evidence="13">Outer membrane protein (Porin)</fullName>
    </submittedName>
</protein>
<evidence type="ECO:0000259" key="12">
    <source>
        <dbReference type="Pfam" id="PF13609"/>
    </source>
</evidence>
<evidence type="ECO:0000256" key="6">
    <source>
        <dbReference type="ARBA" id="ARBA00022729"/>
    </source>
</evidence>
<organism evidence="13 14">
    <name type="scientific">Paraburkholderia fungorum</name>
    <dbReference type="NCBI Taxonomy" id="134537"/>
    <lineage>
        <taxon>Bacteria</taxon>
        <taxon>Pseudomonadati</taxon>
        <taxon>Pseudomonadota</taxon>
        <taxon>Betaproteobacteria</taxon>
        <taxon>Burkholderiales</taxon>
        <taxon>Burkholderiaceae</taxon>
        <taxon>Paraburkholderia</taxon>
    </lineage>
</organism>
<evidence type="ECO:0000256" key="3">
    <source>
        <dbReference type="ARBA" id="ARBA00022448"/>
    </source>
</evidence>
<dbReference type="Gene3D" id="2.40.160.10">
    <property type="entry name" value="Porin"/>
    <property type="match status" value="1"/>
</dbReference>
<dbReference type="RefSeq" id="WP_074773580.1">
    <property type="nucleotide sequence ID" value="NZ_FNKP01000004.1"/>
</dbReference>
<keyword evidence="7" id="KW-0406">Ion transport</keyword>
<dbReference type="InterPro" id="IPR023614">
    <property type="entry name" value="Porin_dom_sf"/>
</dbReference>
<dbReference type="GO" id="GO:0006811">
    <property type="term" value="P:monoatomic ion transport"/>
    <property type="evidence" value="ECO:0007669"/>
    <property type="project" value="UniProtKB-KW"/>
</dbReference>
<gene>
    <name evidence="13" type="ORF">SAMN05443245_7252</name>
</gene>
<dbReference type="PANTHER" id="PTHR34501:SF9">
    <property type="entry name" value="MAJOR OUTER MEMBRANE PROTEIN P.IA"/>
    <property type="match status" value="1"/>
</dbReference>
<dbReference type="GO" id="GO:0015288">
    <property type="term" value="F:porin activity"/>
    <property type="evidence" value="ECO:0007669"/>
    <property type="project" value="UniProtKB-KW"/>
</dbReference>
<keyword evidence="14" id="KW-1185">Reference proteome</keyword>
<evidence type="ECO:0000256" key="1">
    <source>
        <dbReference type="ARBA" id="ARBA00004571"/>
    </source>
</evidence>
<keyword evidence="8" id="KW-0626">Porin</keyword>
<keyword evidence="5" id="KW-0812">Transmembrane</keyword>
<comment type="subunit">
    <text evidence="2">Homotrimer.</text>
</comment>
<evidence type="ECO:0000256" key="5">
    <source>
        <dbReference type="ARBA" id="ARBA00022692"/>
    </source>
</evidence>
<dbReference type="OrthoDB" id="8982743at2"/>
<dbReference type="InterPro" id="IPR033900">
    <property type="entry name" value="Gram_neg_porin_domain"/>
</dbReference>
<evidence type="ECO:0000313" key="14">
    <source>
        <dbReference type="Proteomes" id="UP000183487"/>
    </source>
</evidence>
<keyword evidence="6 11" id="KW-0732">Signal</keyword>
<evidence type="ECO:0000256" key="11">
    <source>
        <dbReference type="SAM" id="SignalP"/>
    </source>
</evidence>
<dbReference type="Proteomes" id="UP000183487">
    <property type="component" value="Unassembled WGS sequence"/>
</dbReference>
<keyword evidence="10" id="KW-0998">Cell outer membrane</keyword>
<evidence type="ECO:0000256" key="2">
    <source>
        <dbReference type="ARBA" id="ARBA00011233"/>
    </source>
</evidence>
<evidence type="ECO:0000256" key="7">
    <source>
        <dbReference type="ARBA" id="ARBA00023065"/>
    </source>
</evidence>
<dbReference type="CDD" id="cd00342">
    <property type="entry name" value="gram_neg_porins"/>
    <property type="match status" value="1"/>
</dbReference>
<dbReference type="Pfam" id="PF13609">
    <property type="entry name" value="Porin_4"/>
    <property type="match status" value="1"/>
</dbReference>
<reference evidence="14" key="1">
    <citation type="submission" date="2016-10" db="EMBL/GenBank/DDBJ databases">
        <authorList>
            <person name="Varghese N."/>
        </authorList>
    </citation>
    <scope>NUCLEOTIDE SEQUENCE [LARGE SCALE GENOMIC DNA]</scope>
    <source>
        <strain evidence="14">GAS106B</strain>
    </source>
</reference>
<evidence type="ECO:0000256" key="10">
    <source>
        <dbReference type="ARBA" id="ARBA00023237"/>
    </source>
</evidence>
<dbReference type="GO" id="GO:0009279">
    <property type="term" value="C:cell outer membrane"/>
    <property type="evidence" value="ECO:0007669"/>
    <property type="project" value="UniProtKB-SubCell"/>
</dbReference>
<evidence type="ECO:0000313" key="13">
    <source>
        <dbReference type="EMBL" id="SDR53739.1"/>
    </source>
</evidence>
<dbReference type="GO" id="GO:0046930">
    <property type="term" value="C:pore complex"/>
    <property type="evidence" value="ECO:0007669"/>
    <property type="project" value="UniProtKB-KW"/>
</dbReference>